<dbReference type="Proteomes" id="UP000288675">
    <property type="component" value="Chromosome"/>
</dbReference>
<organism evidence="1 2">
    <name type="scientific">Bacillus glycinifermentans</name>
    <dbReference type="NCBI Taxonomy" id="1664069"/>
    <lineage>
        <taxon>Bacteria</taxon>
        <taxon>Bacillati</taxon>
        <taxon>Bacillota</taxon>
        <taxon>Bacilli</taxon>
        <taxon>Bacillales</taxon>
        <taxon>Bacillaceae</taxon>
        <taxon>Bacillus</taxon>
    </lineage>
</organism>
<dbReference type="GeneID" id="82854659"/>
<sequence>MNRDQLRHIFNELGIKISVNDNLIKEESGYYENYNQIENDGVNWVYSEMNFEIRPLPEKEDIKKFDDEKEAIKYFFIKTLRKFYFNKIHTTNNPIRQIDTIEEAKMFFQNLGIEDDYYSFKVIRPHEVYAEIVDDKIKVSFIDEKKQKKFTTLPLDIKRGLFVMYRLSYSLHLLKMVEKEFLRRGILTEKFNNNDIELFIK</sequence>
<dbReference type="EMBL" id="CP035232">
    <property type="protein sequence ID" value="QAT66659.1"/>
    <property type="molecule type" value="Genomic_DNA"/>
</dbReference>
<dbReference type="RefSeq" id="WP_046131338.1">
    <property type="nucleotide sequence ID" value="NZ_CP035232.1"/>
</dbReference>
<protein>
    <submittedName>
        <fullName evidence="1">Uncharacterized protein</fullName>
    </submittedName>
</protein>
<name>A0AAJ4D3N9_9BACI</name>
<accession>A0AAJ4D3N9</accession>
<dbReference type="KEGG" id="bgy:BGLY_3670"/>
<dbReference type="AlphaFoldDB" id="A0AAJ4D3N9"/>
<evidence type="ECO:0000313" key="1">
    <source>
        <dbReference type="EMBL" id="QAT66659.1"/>
    </source>
</evidence>
<reference evidence="1 2" key="1">
    <citation type="submission" date="2019-01" db="EMBL/GenBank/DDBJ databases">
        <title>Genome sequence of Bacillus glycinifermentans SRCM103574.</title>
        <authorList>
            <person name="Kong H.-J."/>
            <person name="Jeong S.-Y."/>
            <person name="Jeong D.-Y."/>
        </authorList>
    </citation>
    <scope>NUCLEOTIDE SEQUENCE [LARGE SCALE GENOMIC DNA]</scope>
    <source>
        <strain evidence="1 2">SRCM103574</strain>
    </source>
</reference>
<evidence type="ECO:0000313" key="2">
    <source>
        <dbReference type="Proteomes" id="UP000288675"/>
    </source>
</evidence>
<proteinExistence type="predicted"/>
<gene>
    <name evidence="1" type="ORF">EQZ20_18455</name>
</gene>